<dbReference type="Proteomes" id="UP000051913">
    <property type="component" value="Unassembled WGS sequence"/>
</dbReference>
<comment type="caution">
    <text evidence="2">The sequence shown here is derived from an EMBL/GenBank/DDBJ whole genome shotgun (WGS) entry which is preliminary data.</text>
</comment>
<dbReference type="Gene3D" id="1.10.260.40">
    <property type="entry name" value="lambda repressor-like DNA-binding domains"/>
    <property type="match status" value="1"/>
</dbReference>
<evidence type="ECO:0000256" key="1">
    <source>
        <dbReference type="SAM" id="MobiDB-lite"/>
    </source>
</evidence>
<proteinExistence type="predicted"/>
<dbReference type="InterPro" id="IPR010982">
    <property type="entry name" value="Lambda_DNA-bd_dom_sf"/>
</dbReference>
<accession>A0A0R3KV57</accession>
<feature type="region of interest" description="Disordered" evidence="1">
    <location>
        <begin position="97"/>
        <end position="123"/>
    </location>
</feature>
<reference evidence="2 3" key="1">
    <citation type="submission" date="2014-03" db="EMBL/GenBank/DDBJ databases">
        <title>Bradyrhizobium valentinum sp. nov., isolated from effective nodules of Lupinus mariae-josephae, a lupine endemic of basic-lime soils in Eastern Spain.</title>
        <authorList>
            <person name="Duran D."/>
            <person name="Rey L."/>
            <person name="Navarro A."/>
            <person name="Busquets A."/>
            <person name="Imperial J."/>
            <person name="Ruiz-Argueso T."/>
        </authorList>
    </citation>
    <scope>NUCLEOTIDE SEQUENCE [LARGE SCALE GENOMIC DNA]</scope>
    <source>
        <strain evidence="2 3">LmjM3</strain>
    </source>
</reference>
<organism evidence="2 3">
    <name type="scientific">Bradyrhizobium valentinum</name>
    <dbReference type="NCBI Taxonomy" id="1518501"/>
    <lineage>
        <taxon>Bacteria</taxon>
        <taxon>Pseudomonadati</taxon>
        <taxon>Pseudomonadota</taxon>
        <taxon>Alphaproteobacteria</taxon>
        <taxon>Hyphomicrobiales</taxon>
        <taxon>Nitrobacteraceae</taxon>
        <taxon>Bradyrhizobium</taxon>
    </lineage>
</organism>
<sequence>MADVRLYRTYRFIDKDPVIDKIRTVVQDEGLIKRLAIVHELSGVATTTLNNWFNGHTKKPQNPTIEAVLTSLGYEREIIKKKDINIERERKVAADWLAKQNSGKMKSRPKAKANGHSRRKAAK</sequence>
<dbReference type="EMBL" id="LLXX01000173">
    <property type="protein sequence ID" value="KRQ99315.1"/>
    <property type="molecule type" value="Genomic_DNA"/>
</dbReference>
<dbReference type="GO" id="GO:0003677">
    <property type="term" value="F:DNA binding"/>
    <property type="evidence" value="ECO:0007669"/>
    <property type="project" value="InterPro"/>
</dbReference>
<keyword evidence="3" id="KW-1185">Reference proteome</keyword>
<protein>
    <submittedName>
        <fullName evidence="2">Uncharacterized protein</fullName>
    </submittedName>
</protein>
<evidence type="ECO:0000313" key="3">
    <source>
        <dbReference type="Proteomes" id="UP000051913"/>
    </source>
</evidence>
<dbReference type="RefSeq" id="WP_057853967.1">
    <property type="nucleotide sequence ID" value="NZ_LLXX01000173.1"/>
</dbReference>
<dbReference type="AlphaFoldDB" id="A0A0R3KV57"/>
<feature type="compositionally biased region" description="Basic residues" evidence="1">
    <location>
        <begin position="105"/>
        <end position="123"/>
    </location>
</feature>
<name>A0A0R3KV57_9BRAD</name>
<gene>
    <name evidence="2" type="ORF">CP49_12020</name>
</gene>
<evidence type="ECO:0000313" key="2">
    <source>
        <dbReference type="EMBL" id="KRQ99315.1"/>
    </source>
</evidence>